<feature type="domain" description="Cyclin N-terminal" evidence="2">
    <location>
        <begin position="520"/>
        <end position="607"/>
    </location>
</feature>
<accession>A0A7E6FBI9</accession>
<name>A0A7E6FBI9_9MOLL</name>
<dbReference type="Proteomes" id="UP000515154">
    <property type="component" value="Linkage group LG13"/>
</dbReference>
<feature type="compositionally biased region" description="Basic and acidic residues" evidence="1">
    <location>
        <begin position="45"/>
        <end position="58"/>
    </location>
</feature>
<dbReference type="SUPFAM" id="SSF47954">
    <property type="entry name" value="Cyclin-like"/>
    <property type="match status" value="1"/>
</dbReference>
<feature type="region of interest" description="Disordered" evidence="1">
    <location>
        <begin position="43"/>
        <end position="89"/>
    </location>
</feature>
<dbReference type="RefSeq" id="XP_036364327.1">
    <property type="nucleotide sequence ID" value="XM_036508434.1"/>
</dbReference>
<evidence type="ECO:0000313" key="4">
    <source>
        <dbReference type="RefSeq" id="XP_036364327.1"/>
    </source>
</evidence>
<organism evidence="3 4">
    <name type="scientific">Octopus sinensis</name>
    <name type="common">East Asian common octopus</name>
    <dbReference type="NCBI Taxonomy" id="2607531"/>
    <lineage>
        <taxon>Eukaryota</taxon>
        <taxon>Metazoa</taxon>
        <taxon>Spiralia</taxon>
        <taxon>Lophotrochozoa</taxon>
        <taxon>Mollusca</taxon>
        <taxon>Cephalopoda</taxon>
        <taxon>Coleoidea</taxon>
        <taxon>Octopodiformes</taxon>
        <taxon>Octopoda</taxon>
        <taxon>Incirrata</taxon>
        <taxon>Octopodidae</taxon>
        <taxon>Octopus</taxon>
    </lineage>
</organism>
<gene>
    <name evidence="4" type="primary">LOC115218474</name>
</gene>
<dbReference type="Pfam" id="PF00134">
    <property type="entry name" value="Cyclin_N"/>
    <property type="match status" value="1"/>
</dbReference>
<dbReference type="PIRSF" id="PIRSF025798">
    <property type="entry name" value="Cables"/>
    <property type="match status" value="1"/>
</dbReference>
<dbReference type="InterPro" id="IPR036915">
    <property type="entry name" value="Cyclin-like_sf"/>
</dbReference>
<evidence type="ECO:0000259" key="2">
    <source>
        <dbReference type="Pfam" id="PF00134"/>
    </source>
</evidence>
<dbReference type="Gene3D" id="1.10.472.10">
    <property type="entry name" value="Cyclin-like"/>
    <property type="match status" value="1"/>
</dbReference>
<keyword evidence="3" id="KW-1185">Reference proteome</keyword>
<evidence type="ECO:0000256" key="1">
    <source>
        <dbReference type="SAM" id="MobiDB-lite"/>
    </source>
</evidence>
<dbReference type="InterPro" id="IPR006671">
    <property type="entry name" value="Cyclin_N"/>
</dbReference>
<reference evidence="4" key="1">
    <citation type="submission" date="2025-08" db="UniProtKB">
        <authorList>
            <consortium name="RefSeq"/>
        </authorList>
    </citation>
    <scope>IDENTIFICATION</scope>
</reference>
<evidence type="ECO:0000313" key="3">
    <source>
        <dbReference type="Proteomes" id="UP000515154"/>
    </source>
</evidence>
<dbReference type="PANTHER" id="PTHR22896:SF0">
    <property type="entry name" value="CYCLIN N-TERMINAL DOMAIN-CONTAINING PROTEIN"/>
    <property type="match status" value="1"/>
</dbReference>
<dbReference type="PANTHER" id="PTHR22896">
    <property type="entry name" value="CDK5 AND ABL1 ENZYME SUBSTRATE 1"/>
    <property type="match status" value="1"/>
</dbReference>
<proteinExistence type="predicted"/>
<protein>
    <submittedName>
        <fullName evidence="4">Uncharacterized protein LOC115218474 isoform X1</fullName>
    </submittedName>
</protein>
<dbReference type="GO" id="GO:0051726">
    <property type="term" value="P:regulation of cell cycle"/>
    <property type="evidence" value="ECO:0007669"/>
    <property type="project" value="InterPro"/>
</dbReference>
<dbReference type="CDD" id="cd20556">
    <property type="entry name" value="CYCLIN_CABLES"/>
    <property type="match status" value="1"/>
</dbReference>
<dbReference type="InterPro" id="IPR012388">
    <property type="entry name" value="CABLES1/2"/>
</dbReference>
<sequence>MATTSQRQQKKRCRHRIAAFNFLTNISLDGTHRDTKYAMFNYNKKTSERQEESKENSGRYDAPSRSATAATTTASDRKQRSQNYLSSNLDEQTNCAYSRNIRNSSPVKSINTAELDGHRAEMGEGLHRFNSVGFHKQQSLCETVQRDGTCTSAVQAASSEKEFLRNITPTKRWRKYSAPTKVLQSHFQHRMRAVLSDSTPLRRASSYSGDSEKLLKRKILSFTTEATAAIPSMKGIKESIERFVNYDDDDGDNNDDDDHDDFVVFVVSAERASRQSYSLSSSSSEGVVKESGEIHFITPHKKRIIKDERVLLVSQTKVPLAIFSVIPYHRSTQHGSKLEIHQEETRLRQHSGQRTSTCTYDGLANLAIEAIEKVEGQQDVSYSRFLVPTSQQSISWKQIQETPPLVPPGGATSDTVSGREILRSISHDSQRVSCAPLSLDTVVEEDELKYEPYLLDDPELQAGSYRTLLTFPSYRTSIIDYVKPSSLKKELNEKFRNRFPLIQLTLSKLRSLKKQMKIIAHTKCNADMWIVAQAYVFFEKLILKHFINKQNRKLCAGVCLLLSAKLNDVKGADVSKLIQQLEDDFRIHRKELLAFEFVCLVMLQFSLHSPDMEIYPHYQRLLYNS</sequence>
<dbReference type="AlphaFoldDB" id="A0A7E6FBI9"/>